<dbReference type="STRING" id="526218.Sterm_1207"/>
<gene>
    <name evidence="1" type="ordered locus">Sterm_1207</name>
</gene>
<dbReference type="Proteomes" id="UP000000845">
    <property type="component" value="Chromosome"/>
</dbReference>
<sequence length="259" mass="30992">MLENKYPLFKKNEILEKEMLDLLRDNPMEIYNLLYMDFSDGIVNGFNFTIDSERKLLIMEPGILKHNGKIFWEKEITEIPFPEQEDHYVVKYKLNCCSEEKKYYKRSGEIITEAGKSIHEDELELLRFILREGAELRENYEQFEDLVREYNTIQIVDRKYSSRHKSGTLDPRVTKFWGLEALERENLNPEDFIFAAACINNPVEREIISSYINRKKRVETREYTNRELYEELNDILIKMGPRRSIGVKKIYRPEKIVVD</sequence>
<dbReference type="RefSeq" id="WP_012860671.1">
    <property type="nucleotide sequence ID" value="NC_013517.1"/>
</dbReference>
<proteinExistence type="predicted"/>
<protein>
    <submittedName>
        <fullName evidence="1">Uncharacterized protein</fullName>
    </submittedName>
</protein>
<reference evidence="1 2" key="2">
    <citation type="journal article" date="2010" name="Stand. Genomic Sci.">
        <title>Complete genome sequence of Sebaldella termitidis type strain (NCTC 11300).</title>
        <authorList>
            <person name="Harmon-Smith M."/>
            <person name="Celia L."/>
            <person name="Chertkov O."/>
            <person name="Lapidus A."/>
            <person name="Copeland A."/>
            <person name="Glavina Del Rio T."/>
            <person name="Nolan M."/>
            <person name="Lucas S."/>
            <person name="Tice H."/>
            <person name="Cheng J.F."/>
            <person name="Han C."/>
            <person name="Detter J.C."/>
            <person name="Bruce D."/>
            <person name="Goodwin L."/>
            <person name="Pitluck S."/>
            <person name="Pati A."/>
            <person name="Liolios K."/>
            <person name="Ivanova N."/>
            <person name="Mavromatis K."/>
            <person name="Mikhailova N."/>
            <person name="Chen A."/>
            <person name="Palaniappan K."/>
            <person name="Land M."/>
            <person name="Hauser L."/>
            <person name="Chang Y.J."/>
            <person name="Jeffries C.D."/>
            <person name="Brettin T."/>
            <person name="Goker M."/>
            <person name="Beck B."/>
            <person name="Bristow J."/>
            <person name="Eisen J.A."/>
            <person name="Markowitz V."/>
            <person name="Hugenholtz P."/>
            <person name="Kyrpides N.C."/>
            <person name="Klenk H.P."/>
            <person name="Chen F."/>
        </authorList>
    </citation>
    <scope>NUCLEOTIDE SEQUENCE [LARGE SCALE GENOMIC DNA]</scope>
    <source>
        <strain evidence="2">ATCC 33386 / NCTC 11300</strain>
    </source>
</reference>
<reference evidence="2" key="1">
    <citation type="submission" date="2009-09" db="EMBL/GenBank/DDBJ databases">
        <title>The complete chromosome of Sebaldella termitidis ATCC 33386.</title>
        <authorList>
            <consortium name="US DOE Joint Genome Institute (JGI-PGF)"/>
            <person name="Lucas S."/>
            <person name="Copeland A."/>
            <person name="Lapidus A."/>
            <person name="Glavina del Rio T."/>
            <person name="Dalin E."/>
            <person name="Tice H."/>
            <person name="Bruce D."/>
            <person name="Goodwin L."/>
            <person name="Pitluck S."/>
            <person name="Kyrpides N."/>
            <person name="Mavromatis K."/>
            <person name="Ivanova N."/>
            <person name="Mikhailova N."/>
            <person name="Sims D."/>
            <person name="Meincke L."/>
            <person name="Brettin T."/>
            <person name="Detter J.C."/>
            <person name="Han C."/>
            <person name="Larimer F."/>
            <person name="Land M."/>
            <person name="Hauser L."/>
            <person name="Markowitz V."/>
            <person name="Cheng J.F."/>
            <person name="Hugenholtz P."/>
            <person name="Woyke T."/>
            <person name="Wu D."/>
            <person name="Eisen J.A."/>
        </authorList>
    </citation>
    <scope>NUCLEOTIDE SEQUENCE [LARGE SCALE GENOMIC DNA]</scope>
    <source>
        <strain evidence="2">ATCC 33386 / NCTC 11300</strain>
    </source>
</reference>
<dbReference type="HOGENOM" id="CLU_093769_1_0_0"/>
<dbReference type="KEGG" id="str:Sterm_1207"/>
<keyword evidence="2" id="KW-1185">Reference proteome</keyword>
<dbReference type="eggNOG" id="ENOG502ZB9G">
    <property type="taxonomic scope" value="Bacteria"/>
</dbReference>
<organism evidence="1 2">
    <name type="scientific">Sebaldella termitidis (strain ATCC 33386 / NCTC 11300)</name>
    <dbReference type="NCBI Taxonomy" id="526218"/>
    <lineage>
        <taxon>Bacteria</taxon>
        <taxon>Fusobacteriati</taxon>
        <taxon>Fusobacteriota</taxon>
        <taxon>Fusobacteriia</taxon>
        <taxon>Fusobacteriales</taxon>
        <taxon>Leptotrichiaceae</taxon>
        <taxon>Sebaldella</taxon>
    </lineage>
</organism>
<dbReference type="AlphaFoldDB" id="D1AH41"/>
<evidence type="ECO:0000313" key="2">
    <source>
        <dbReference type="Proteomes" id="UP000000845"/>
    </source>
</evidence>
<dbReference type="EMBL" id="CP001739">
    <property type="protein sequence ID" value="ACZ08075.1"/>
    <property type="molecule type" value="Genomic_DNA"/>
</dbReference>
<accession>D1AH41</accession>
<name>D1AH41_SEBTE</name>
<evidence type="ECO:0000313" key="1">
    <source>
        <dbReference type="EMBL" id="ACZ08075.1"/>
    </source>
</evidence>